<accession>V2TRN4</accession>
<proteinExistence type="predicted"/>
<dbReference type="Proteomes" id="UP000023785">
    <property type="component" value="Unassembled WGS sequence"/>
</dbReference>
<dbReference type="AlphaFoldDB" id="V2TRN4"/>
<dbReference type="RefSeq" id="WP_023272278.1">
    <property type="nucleotide sequence ID" value="NZ_KI530712.1"/>
</dbReference>
<name>V2TRN4_9GAMM</name>
<dbReference type="OrthoDB" id="9810174at2"/>
<comment type="caution">
    <text evidence="1">The sequence shown here is derived from an EMBL/GenBank/DDBJ whole genome shotgun (WGS) entry which is preliminary data.</text>
</comment>
<gene>
    <name evidence="1" type="ORF">P256_00684</name>
</gene>
<dbReference type="PATRIC" id="fig|1392540.3.peg.665"/>
<keyword evidence="2" id="KW-1185">Reference proteome</keyword>
<dbReference type="HOGENOM" id="CLU_1270035_0_0_6"/>
<organism evidence="1 2">
    <name type="scientific">Acinetobacter nectaris CIP 110549</name>
    <dbReference type="NCBI Taxonomy" id="1392540"/>
    <lineage>
        <taxon>Bacteria</taxon>
        <taxon>Pseudomonadati</taxon>
        <taxon>Pseudomonadota</taxon>
        <taxon>Gammaproteobacteria</taxon>
        <taxon>Moraxellales</taxon>
        <taxon>Moraxellaceae</taxon>
        <taxon>Acinetobacter</taxon>
    </lineage>
</organism>
<evidence type="ECO:0000313" key="2">
    <source>
        <dbReference type="Proteomes" id="UP000023785"/>
    </source>
</evidence>
<evidence type="ECO:0000313" key="1">
    <source>
        <dbReference type="EMBL" id="ESK40237.1"/>
    </source>
</evidence>
<reference evidence="1 2" key="1">
    <citation type="submission" date="2013-10" db="EMBL/GenBank/DDBJ databases">
        <title>The Genome Sequence of Acinetobacter nectaris CIP 110549.</title>
        <authorList>
            <consortium name="The Broad Institute Genomics Platform"/>
            <consortium name="The Broad Institute Genome Sequencing Center for Infectious Disease"/>
            <person name="Cerqueira G."/>
            <person name="Feldgarden M."/>
            <person name="Courvalin P."/>
            <person name="Grillot-Courvalin C."/>
            <person name="Clermont D."/>
            <person name="Rocha E."/>
            <person name="Yoon E.-J."/>
            <person name="Nemec A."/>
            <person name="Young S.K."/>
            <person name="Zeng Q."/>
            <person name="Gargeya S."/>
            <person name="Fitzgerald M."/>
            <person name="Abouelleil A."/>
            <person name="Alvarado L."/>
            <person name="Berlin A.M."/>
            <person name="Chapman S.B."/>
            <person name="Gainer-Dewar J."/>
            <person name="Goldberg J."/>
            <person name="Gnerre S."/>
            <person name="Griggs A."/>
            <person name="Gujja S."/>
            <person name="Hansen M."/>
            <person name="Howarth C."/>
            <person name="Imamovic A."/>
            <person name="Ireland A."/>
            <person name="Larimer J."/>
            <person name="McCowan C."/>
            <person name="Murphy C."/>
            <person name="Pearson M."/>
            <person name="Poon T.W."/>
            <person name="Priest M."/>
            <person name="Roberts A."/>
            <person name="Saif S."/>
            <person name="Shea T."/>
            <person name="Sykes S."/>
            <person name="Wortman J."/>
            <person name="Nusbaum C."/>
            <person name="Birren B."/>
        </authorList>
    </citation>
    <scope>NUCLEOTIDE SEQUENCE [LARGE SCALE GENOMIC DNA]</scope>
    <source>
        <strain evidence="1 2">CIP 110549</strain>
    </source>
</reference>
<sequence length="217" mass="23819">MSIDKLPDFATDPTASKGTDNLNLPLGFPSRIRPARQWFNYLFNATFLKINEVIDKKLDNSATVKVSGAVNGSAVFDGSSTANISVSANTDALRVVTGNNYTITYDDARRIAIIEMSLWTNDSVVNQTTGDNGRSNCRVATFALPITLKKRMSSSIKLSEEGATAEYFLEAMEWLVNVMYDGYRGTSAQTQLCARFSRWTGMNDEPITAKAIVVGIF</sequence>
<dbReference type="STRING" id="1392540.P256_00684"/>
<dbReference type="EMBL" id="AYER01000003">
    <property type="protein sequence ID" value="ESK40237.1"/>
    <property type="molecule type" value="Genomic_DNA"/>
</dbReference>
<protein>
    <submittedName>
        <fullName evidence="1">Uncharacterized protein</fullName>
    </submittedName>
</protein>